<protein>
    <submittedName>
        <fullName evidence="8">Glycerone phosphate O-acyltransferase</fullName>
    </submittedName>
</protein>
<dbReference type="SMART" id="SM00563">
    <property type="entry name" value="PlsC"/>
    <property type="match status" value="1"/>
</dbReference>
<keyword evidence="5" id="KW-0012">Acyltransferase</keyword>
<dbReference type="Pfam" id="PF07993">
    <property type="entry name" value="NAD_binding_4"/>
    <property type="match status" value="1"/>
</dbReference>
<evidence type="ECO:0000313" key="9">
    <source>
        <dbReference type="Proteomes" id="UP001431209"/>
    </source>
</evidence>
<evidence type="ECO:0000256" key="1">
    <source>
        <dbReference type="ARBA" id="ARBA00004184"/>
    </source>
</evidence>
<keyword evidence="9" id="KW-1185">Reference proteome</keyword>
<evidence type="ECO:0000256" key="4">
    <source>
        <dbReference type="ARBA" id="ARBA00023136"/>
    </source>
</evidence>
<comment type="caution">
    <text evidence="8">The sequence shown here is derived from an EMBL/GenBank/DDBJ whole genome shotgun (WGS) entry which is preliminary data.</text>
</comment>
<dbReference type="GO" id="GO:0008374">
    <property type="term" value="F:O-acyltransferase activity"/>
    <property type="evidence" value="ECO:0007669"/>
    <property type="project" value="InterPro"/>
</dbReference>
<feature type="compositionally biased region" description="Basic and acidic residues" evidence="6">
    <location>
        <begin position="858"/>
        <end position="869"/>
    </location>
</feature>
<organism evidence="8 9">
    <name type="scientific">Acrasis kona</name>
    <dbReference type="NCBI Taxonomy" id="1008807"/>
    <lineage>
        <taxon>Eukaryota</taxon>
        <taxon>Discoba</taxon>
        <taxon>Heterolobosea</taxon>
        <taxon>Tetramitia</taxon>
        <taxon>Eutetramitia</taxon>
        <taxon>Acrasidae</taxon>
        <taxon>Acrasis</taxon>
    </lineage>
</organism>
<feature type="region of interest" description="Disordered" evidence="6">
    <location>
        <begin position="835"/>
        <end position="869"/>
    </location>
</feature>
<dbReference type="CDD" id="cd05236">
    <property type="entry name" value="FAR-N_SDR_e"/>
    <property type="match status" value="1"/>
</dbReference>
<dbReference type="InterPro" id="IPR013120">
    <property type="entry name" value="FAR_NAD-bd"/>
</dbReference>
<dbReference type="InterPro" id="IPR033640">
    <property type="entry name" value="FAR_C"/>
</dbReference>
<sequence>MSTERDSNGLSLIEFYRGKTLLCTGCSGFLGKVLVEKILRCLPDVKKVYLLIRPKGKSTDINGRMKKEILDSPIMNHLKEKIGEKEFYELAYSKLEAVAGDVAVPTFFVDNGEVKAQQVIDRLKKEVNVIIHSAATIGFHERLDVAIELNTFGPVNAVKFAVQCENIEAVAHISTCFVNSNTKSGTKIQEKLYPVQLPGNEDIEDFCRRVMAMTPAEAEKTSDKYLKQFGFPNTYTFTKRMGEILAEKHARGRVPLAIVRPSIVGGAMKEPCAGWVDTVSAAGSVYLFVGLGILSVLPGDAKCVTDQIPVDFVVNAMLSCPVDVNARYKRLGEMYRVYHSGSSFYNPCTWQMCVTGVVNYWRMHPSVKAIAPAEFNLITSSWYYNTQFFMSYTWIRKLYSLLATWNKSHAKIAETLIKMENRANIMKKSFAYFTSNEWIFESQHVNDIQQSIVPAERDIFFLDTKMIDWNTYFNWFCYGLHKHILKEDPPLPVTSNVVSMVSTTYSSNMASDINFVYSASGDFTRNGVTTARRELMQTVMNSQAVRYEITAEAHRSSVLEAERRAFGIMDRMFADPDHRVVRMLSWTLRKVWRRLYQSININSEEVYMLKQLASQVNKKNSDNNDGHIDGFDPSSMTHPPGPLILIPTHRSYLDFLIISYIFFAYSIPVPHIAAGEDFLNMSVVRNIFRHSGAFFIRRQFGDDPLYRSIFAQYVQHLLMDGCPMEFFVEGTRSRSGKTLQPKLGLLSIIVDSFLEKKVPNLTIVPVNISYEKLIEGQAYSDELLGNAKKKESLKNLVKARNVLGNKYGDIHVKIAPPISLADYVTQLRSQDAHLQIPRKSSGVEEDSSQNNENESQESNERSDLKDRQFDPFVHSHDKNILVRRLAYKITHELNGASIIPATSLVASIVLAYRDGISLDELNRRTEWLKQLIVERGGEVSWVAGDLKEGSIARHSQQSFSTSAVVDRALGLMSDVVVKRKFMIEPGVNSRNEHKKFIQLGVYRNQLLYLFVKESIVCCAYEQQVSKLEKDASNGADKGVNVQDLLTSCKFLSSLMRHEFVKQENPDDNDNYDAVLDKMIQRGIFIKNENHVQLPLTSVETHRFMCSLLWPFIESYWAATMAVLTLLFTGSEKEQLNSVEENVLIQRTQWLAEKLFFEDKIHFYECCSLDTIKNAINTLVTFRVLSRSSRSEKKNASEKLPPVPHVHLLPPYTEMDKLFGVVQNVQNYRKASNKTLHDMMGAASRKSVFPFSPKL</sequence>
<name>A0AAW2ZFN2_9EUKA</name>
<comment type="similarity">
    <text evidence="2">Belongs to the GPAT/DAPAT family.</text>
</comment>
<gene>
    <name evidence="8" type="ORF">AKO1_008651</name>
</gene>
<accession>A0AAW2ZFN2</accession>
<dbReference type="InterPro" id="IPR022284">
    <property type="entry name" value="GPAT/DHAPAT"/>
</dbReference>
<dbReference type="CDD" id="cd07993">
    <property type="entry name" value="LPLAT_DHAPAT-like"/>
    <property type="match status" value="1"/>
</dbReference>
<dbReference type="InterPro" id="IPR045520">
    <property type="entry name" value="GPAT/DHAPAT_C"/>
</dbReference>
<dbReference type="InterPro" id="IPR041728">
    <property type="entry name" value="GPAT/DHAPAT_LPLAT"/>
</dbReference>
<proteinExistence type="inferred from homology"/>
<evidence type="ECO:0000256" key="5">
    <source>
        <dbReference type="ARBA" id="ARBA00023315"/>
    </source>
</evidence>
<dbReference type="Pfam" id="PF19277">
    <property type="entry name" value="GPAT_C"/>
    <property type="match status" value="1"/>
</dbReference>
<dbReference type="InterPro" id="IPR002123">
    <property type="entry name" value="Plipid/glycerol_acylTrfase"/>
</dbReference>
<dbReference type="SUPFAM" id="SSF51735">
    <property type="entry name" value="NAD(P)-binding Rossmann-fold domains"/>
    <property type="match status" value="1"/>
</dbReference>
<evidence type="ECO:0000256" key="3">
    <source>
        <dbReference type="ARBA" id="ARBA00022679"/>
    </source>
</evidence>
<keyword evidence="4" id="KW-0472">Membrane</keyword>
<dbReference type="InterPro" id="IPR036291">
    <property type="entry name" value="NAD(P)-bd_dom_sf"/>
</dbReference>
<dbReference type="Pfam" id="PF03015">
    <property type="entry name" value="Sterile"/>
    <property type="match status" value="1"/>
</dbReference>
<dbReference type="AlphaFoldDB" id="A0AAW2ZFN2"/>
<dbReference type="GO" id="GO:0012505">
    <property type="term" value="C:endomembrane system"/>
    <property type="evidence" value="ECO:0007669"/>
    <property type="project" value="UniProtKB-SubCell"/>
</dbReference>
<dbReference type="GO" id="GO:0006629">
    <property type="term" value="P:lipid metabolic process"/>
    <property type="evidence" value="ECO:0007669"/>
    <property type="project" value="InterPro"/>
</dbReference>
<evidence type="ECO:0000256" key="2">
    <source>
        <dbReference type="ARBA" id="ARBA00007937"/>
    </source>
</evidence>
<dbReference type="EMBL" id="JAOPGA020001347">
    <property type="protein sequence ID" value="KAL0487536.1"/>
    <property type="molecule type" value="Genomic_DNA"/>
</dbReference>
<evidence type="ECO:0000313" key="8">
    <source>
        <dbReference type="EMBL" id="KAL0487536.1"/>
    </source>
</evidence>
<reference evidence="8 9" key="1">
    <citation type="submission" date="2024-03" db="EMBL/GenBank/DDBJ databases">
        <title>The Acrasis kona genome and developmental transcriptomes reveal deep origins of eukaryotic multicellular pathways.</title>
        <authorList>
            <person name="Sheikh S."/>
            <person name="Fu C.-J."/>
            <person name="Brown M.W."/>
            <person name="Baldauf S.L."/>
        </authorList>
    </citation>
    <scope>NUCLEOTIDE SEQUENCE [LARGE SCALE GENOMIC DNA]</scope>
    <source>
        <strain evidence="8 9">ATCC MYA-3509</strain>
    </source>
</reference>
<dbReference type="Pfam" id="PF01553">
    <property type="entry name" value="Acyltransferase"/>
    <property type="match status" value="1"/>
</dbReference>
<evidence type="ECO:0000259" key="7">
    <source>
        <dbReference type="SMART" id="SM00563"/>
    </source>
</evidence>
<feature type="domain" description="Phospholipid/glycerol acyltransferase" evidence="7">
    <location>
        <begin position="643"/>
        <end position="771"/>
    </location>
</feature>
<dbReference type="PANTHER" id="PTHR12563:SF17">
    <property type="entry name" value="DIHYDROXYACETONE PHOSPHATE ACYLTRANSFERASE"/>
    <property type="match status" value="1"/>
</dbReference>
<comment type="subcellular location">
    <subcellularLocation>
        <location evidence="1">Endomembrane system</location>
        <topology evidence="1">Peripheral membrane protein</topology>
    </subcellularLocation>
</comment>
<keyword evidence="3" id="KW-0808">Transferase</keyword>
<dbReference type="CDD" id="cd09071">
    <property type="entry name" value="FAR_C"/>
    <property type="match status" value="1"/>
</dbReference>
<dbReference type="PANTHER" id="PTHR12563">
    <property type="entry name" value="GLYCEROL-3-PHOSPHATE ACYLTRANSFERASE"/>
    <property type="match status" value="1"/>
</dbReference>
<dbReference type="SUPFAM" id="SSF69593">
    <property type="entry name" value="Glycerol-3-phosphate (1)-acyltransferase"/>
    <property type="match status" value="1"/>
</dbReference>
<evidence type="ECO:0000256" key="6">
    <source>
        <dbReference type="SAM" id="MobiDB-lite"/>
    </source>
</evidence>
<dbReference type="Proteomes" id="UP001431209">
    <property type="component" value="Unassembled WGS sequence"/>
</dbReference>
<dbReference type="Gene3D" id="3.40.50.720">
    <property type="entry name" value="NAD(P)-binding Rossmann-like Domain"/>
    <property type="match status" value="1"/>
</dbReference>